<dbReference type="InterPro" id="IPR020901">
    <property type="entry name" value="Prtase_inh_Kunz-CS"/>
</dbReference>
<organism evidence="4 5">
    <name type="scientific">Mastacembelus armatus</name>
    <name type="common">zig-zag eel</name>
    <dbReference type="NCBI Taxonomy" id="205130"/>
    <lineage>
        <taxon>Eukaryota</taxon>
        <taxon>Metazoa</taxon>
        <taxon>Chordata</taxon>
        <taxon>Craniata</taxon>
        <taxon>Vertebrata</taxon>
        <taxon>Euteleostomi</taxon>
        <taxon>Actinopterygii</taxon>
        <taxon>Neopterygii</taxon>
        <taxon>Teleostei</taxon>
        <taxon>Neoteleostei</taxon>
        <taxon>Acanthomorphata</taxon>
        <taxon>Anabantaria</taxon>
        <taxon>Synbranchiformes</taxon>
        <taxon>Mastacembelidae</taxon>
        <taxon>Mastacembelus</taxon>
    </lineage>
</organism>
<evidence type="ECO:0000256" key="1">
    <source>
        <dbReference type="ARBA" id="ARBA00023157"/>
    </source>
</evidence>
<dbReference type="PROSITE" id="PS00280">
    <property type="entry name" value="BPTI_KUNITZ_1"/>
    <property type="match status" value="1"/>
</dbReference>
<dbReference type="SMART" id="SM00131">
    <property type="entry name" value="KU"/>
    <property type="match status" value="1"/>
</dbReference>
<sequence length="130" mass="14931">KLTAISLLHVLWRTIYISHKLLGQLVLVDSETENEYDLLQLQQVQNYPCLLPPDAGGCQSYTVMWHFDKRYGKCSAFWYGGCGGNTNRFETRTECQRASAVYFQQLDPVKCRSRGSSEDGDIRFFVQVSH</sequence>
<feature type="domain" description="BPTI/Kunitz inhibitor" evidence="3">
    <location>
        <begin position="49"/>
        <end position="99"/>
    </location>
</feature>
<dbReference type="InterPro" id="IPR036880">
    <property type="entry name" value="Kunitz_BPTI_sf"/>
</dbReference>
<dbReference type="GO" id="GO:0005615">
    <property type="term" value="C:extracellular space"/>
    <property type="evidence" value="ECO:0007669"/>
    <property type="project" value="TreeGrafter"/>
</dbReference>
<dbReference type="SUPFAM" id="SSF57362">
    <property type="entry name" value="BPTI-like"/>
    <property type="match status" value="1"/>
</dbReference>
<evidence type="ECO:0000256" key="2">
    <source>
        <dbReference type="SAM" id="SignalP"/>
    </source>
</evidence>
<dbReference type="PRINTS" id="PR00759">
    <property type="entry name" value="BASICPTASE"/>
</dbReference>
<feature type="chain" id="PRO_5031477243" description="BPTI/Kunitz inhibitor domain-containing protein" evidence="2">
    <location>
        <begin position="24"/>
        <end position="130"/>
    </location>
</feature>
<dbReference type="InterPro" id="IPR002223">
    <property type="entry name" value="Kunitz_BPTI"/>
</dbReference>
<dbReference type="Gene3D" id="4.10.410.10">
    <property type="entry name" value="Pancreatic trypsin inhibitor Kunitz domain"/>
    <property type="match status" value="1"/>
</dbReference>
<feature type="signal peptide" evidence="2">
    <location>
        <begin position="1"/>
        <end position="23"/>
    </location>
</feature>
<name>A0A7N8XBJ8_9TELE</name>
<evidence type="ECO:0000259" key="3">
    <source>
        <dbReference type="PROSITE" id="PS50279"/>
    </source>
</evidence>
<dbReference type="InParanoid" id="A0A7N8XBJ8"/>
<dbReference type="Proteomes" id="UP000261640">
    <property type="component" value="Unplaced"/>
</dbReference>
<keyword evidence="2" id="KW-0732">Signal</keyword>
<dbReference type="CDD" id="cd22631">
    <property type="entry name" value="Kunitz_collagen_alpha6_VI-like"/>
    <property type="match status" value="1"/>
</dbReference>
<proteinExistence type="predicted"/>
<evidence type="ECO:0000313" key="5">
    <source>
        <dbReference type="Proteomes" id="UP000261640"/>
    </source>
</evidence>
<dbReference type="InterPro" id="IPR050098">
    <property type="entry name" value="TFPI/VKTCI-like"/>
</dbReference>
<dbReference type="FunFam" id="4.10.410.10:FF:000020">
    <property type="entry name" value="Collagen, type VI, alpha 3"/>
    <property type="match status" value="1"/>
</dbReference>
<dbReference type="PANTHER" id="PTHR10083">
    <property type="entry name" value="KUNITZ-TYPE PROTEASE INHIBITOR-RELATED"/>
    <property type="match status" value="1"/>
</dbReference>
<reference evidence="4" key="1">
    <citation type="submission" date="2025-08" db="UniProtKB">
        <authorList>
            <consortium name="Ensembl"/>
        </authorList>
    </citation>
    <scope>IDENTIFICATION</scope>
</reference>
<protein>
    <recommendedName>
        <fullName evidence="3">BPTI/Kunitz inhibitor domain-containing protein</fullName>
    </recommendedName>
</protein>
<reference evidence="4" key="2">
    <citation type="submission" date="2025-09" db="UniProtKB">
        <authorList>
            <consortium name="Ensembl"/>
        </authorList>
    </citation>
    <scope>IDENTIFICATION</scope>
</reference>
<dbReference type="GO" id="GO:0004867">
    <property type="term" value="F:serine-type endopeptidase inhibitor activity"/>
    <property type="evidence" value="ECO:0007669"/>
    <property type="project" value="InterPro"/>
</dbReference>
<dbReference type="AlphaFoldDB" id="A0A7N8XBJ8"/>
<keyword evidence="1" id="KW-1015">Disulfide bond</keyword>
<dbReference type="Pfam" id="PF00014">
    <property type="entry name" value="Kunitz_BPTI"/>
    <property type="match status" value="1"/>
</dbReference>
<dbReference type="PROSITE" id="PS50279">
    <property type="entry name" value="BPTI_KUNITZ_2"/>
    <property type="match status" value="1"/>
</dbReference>
<dbReference type="Ensembl" id="ENSMAMT00000060926.1">
    <property type="protein sequence ID" value="ENSMAMP00000047871.1"/>
    <property type="gene ID" value="ENSMAMG00000026985.1"/>
</dbReference>
<accession>A0A7N8XBJ8</accession>
<keyword evidence="5" id="KW-1185">Reference proteome</keyword>
<dbReference type="PANTHER" id="PTHR10083:SF374">
    <property type="entry name" value="BPTI_KUNITZ INHIBITOR DOMAIN-CONTAINING PROTEIN"/>
    <property type="match status" value="1"/>
</dbReference>
<dbReference type="GeneTree" id="ENSGT01030000235163"/>
<evidence type="ECO:0000313" key="4">
    <source>
        <dbReference type="Ensembl" id="ENSMAMP00000047871.1"/>
    </source>
</evidence>